<feature type="compositionally biased region" description="Polar residues" evidence="1">
    <location>
        <begin position="141"/>
        <end position="162"/>
    </location>
</feature>
<feature type="compositionally biased region" description="Low complexity" evidence="1">
    <location>
        <begin position="277"/>
        <end position="288"/>
    </location>
</feature>
<evidence type="ECO:0000313" key="2">
    <source>
        <dbReference type="EMBL" id="KAJ1957983.1"/>
    </source>
</evidence>
<organism evidence="2 3">
    <name type="scientific">Dispira parvispora</name>
    <dbReference type="NCBI Taxonomy" id="1520584"/>
    <lineage>
        <taxon>Eukaryota</taxon>
        <taxon>Fungi</taxon>
        <taxon>Fungi incertae sedis</taxon>
        <taxon>Zoopagomycota</taxon>
        <taxon>Kickxellomycotina</taxon>
        <taxon>Dimargaritomycetes</taxon>
        <taxon>Dimargaritales</taxon>
        <taxon>Dimargaritaceae</taxon>
        <taxon>Dispira</taxon>
    </lineage>
</organism>
<feature type="compositionally biased region" description="Polar residues" evidence="1">
    <location>
        <begin position="15"/>
        <end position="26"/>
    </location>
</feature>
<feature type="non-terminal residue" evidence="2">
    <location>
        <position position="352"/>
    </location>
</feature>
<dbReference type="EMBL" id="JANBPY010001856">
    <property type="protein sequence ID" value="KAJ1957983.1"/>
    <property type="molecule type" value="Genomic_DNA"/>
</dbReference>
<dbReference type="Proteomes" id="UP001150925">
    <property type="component" value="Unassembled WGS sequence"/>
</dbReference>
<feature type="compositionally biased region" description="Basic and acidic residues" evidence="1">
    <location>
        <begin position="205"/>
        <end position="214"/>
    </location>
</feature>
<evidence type="ECO:0000313" key="3">
    <source>
        <dbReference type="Proteomes" id="UP001150925"/>
    </source>
</evidence>
<reference evidence="2" key="1">
    <citation type="submission" date="2022-07" db="EMBL/GenBank/DDBJ databases">
        <title>Phylogenomic reconstructions and comparative analyses of Kickxellomycotina fungi.</title>
        <authorList>
            <person name="Reynolds N.K."/>
            <person name="Stajich J.E."/>
            <person name="Barry K."/>
            <person name="Grigoriev I.V."/>
            <person name="Crous P."/>
            <person name="Smith M.E."/>
        </authorList>
    </citation>
    <scope>NUCLEOTIDE SEQUENCE</scope>
    <source>
        <strain evidence="2">RSA 1196</strain>
    </source>
</reference>
<comment type="caution">
    <text evidence="2">The sequence shown here is derived from an EMBL/GenBank/DDBJ whole genome shotgun (WGS) entry which is preliminary data.</text>
</comment>
<protein>
    <submittedName>
        <fullName evidence="2">Uncharacterized protein</fullName>
    </submittedName>
</protein>
<feature type="compositionally biased region" description="Polar residues" evidence="1">
    <location>
        <begin position="299"/>
        <end position="313"/>
    </location>
</feature>
<feature type="compositionally biased region" description="Polar residues" evidence="1">
    <location>
        <begin position="234"/>
        <end position="252"/>
    </location>
</feature>
<dbReference type="AlphaFoldDB" id="A0A9W8AKL6"/>
<feature type="region of interest" description="Disordered" evidence="1">
    <location>
        <begin position="141"/>
        <end position="169"/>
    </location>
</feature>
<accession>A0A9W8AKL6</accession>
<feature type="compositionally biased region" description="Basic and acidic residues" evidence="1">
    <location>
        <begin position="259"/>
        <end position="270"/>
    </location>
</feature>
<keyword evidence="3" id="KW-1185">Reference proteome</keyword>
<feature type="region of interest" description="Disordered" evidence="1">
    <location>
        <begin position="183"/>
        <end position="352"/>
    </location>
</feature>
<feature type="region of interest" description="Disordered" evidence="1">
    <location>
        <begin position="1"/>
        <end position="101"/>
    </location>
</feature>
<proteinExistence type="predicted"/>
<feature type="compositionally biased region" description="Pro residues" evidence="1">
    <location>
        <begin position="325"/>
        <end position="344"/>
    </location>
</feature>
<gene>
    <name evidence="2" type="ORF">IWQ62_004978</name>
</gene>
<name>A0A9W8AKL6_9FUNG</name>
<sequence length="352" mass="38592">MSDGPIQSMVRVGRHQTSSRPTPNESSGREQPETEPTEASQLRRNNGIYRSPRNIPNPPESPSVYGASQPRRQSPLSNHVFMASELSEAESEFESANTSAVTRRGFRVHNLTRVSAASHQPMVKQVHQVWEEPLANYDITSSKYTTDAQPRGSDTSSGNDHSLGTGGRGYSVYASTETFLHPSPSLSGYQKKLPIPPARMGYQARTERNRRCSESADPSEDEQYRTMLPKYDTTGANQAPKTNHGNQDSTVAIISPKGLKPDSENRRHSEGSTFLYSVSSGSSEQVVEPMSRPDDRTRANTSRRPYPLTSTPVQEDPREDSCISPSPPGVSPPASPYPTLPPTPYTFASTVA</sequence>
<evidence type="ECO:0000256" key="1">
    <source>
        <dbReference type="SAM" id="MobiDB-lite"/>
    </source>
</evidence>